<reference evidence="2" key="2">
    <citation type="submission" date="2022-09" db="EMBL/GenBank/DDBJ databases">
        <title>Biosynthetic gene clusters of Dactylosporangioum fulvum.</title>
        <authorList>
            <person name="Caradec T."/>
        </authorList>
    </citation>
    <scope>NUCLEOTIDE SEQUENCE</scope>
    <source>
        <strain evidence="2">NRRL B-16292</strain>
    </source>
</reference>
<dbReference type="Proteomes" id="UP001059617">
    <property type="component" value="Chromosome"/>
</dbReference>
<gene>
    <name evidence="2" type="ORF">Dfulv_09390</name>
</gene>
<protein>
    <submittedName>
        <fullName evidence="2">Superoxide dismutase</fullName>
    </submittedName>
</protein>
<reference evidence="2" key="1">
    <citation type="submission" date="2021-04" db="EMBL/GenBank/DDBJ databases">
        <authorList>
            <person name="Hartkoorn R.C."/>
            <person name="Beaudoing E."/>
            <person name="Hot D."/>
        </authorList>
    </citation>
    <scope>NUCLEOTIDE SEQUENCE</scope>
    <source>
        <strain evidence="2">NRRL B-16292</strain>
    </source>
</reference>
<feature type="chain" id="PRO_5045307102" evidence="1">
    <location>
        <begin position="27"/>
        <end position="304"/>
    </location>
</feature>
<accession>A0ABY5W2Y9</accession>
<dbReference type="PROSITE" id="PS51318">
    <property type="entry name" value="TAT"/>
    <property type="match status" value="1"/>
</dbReference>
<proteinExistence type="predicted"/>
<dbReference type="EMBL" id="CP073720">
    <property type="protein sequence ID" value="UWP84428.1"/>
    <property type="molecule type" value="Genomic_DNA"/>
</dbReference>
<evidence type="ECO:0000313" key="3">
    <source>
        <dbReference type="Proteomes" id="UP001059617"/>
    </source>
</evidence>
<dbReference type="SUPFAM" id="SSF63829">
    <property type="entry name" value="Calcium-dependent phosphotriesterase"/>
    <property type="match status" value="1"/>
</dbReference>
<feature type="signal peptide" evidence="1">
    <location>
        <begin position="1"/>
        <end position="26"/>
    </location>
</feature>
<evidence type="ECO:0000256" key="1">
    <source>
        <dbReference type="SAM" id="SignalP"/>
    </source>
</evidence>
<dbReference type="Gene3D" id="2.120.10.30">
    <property type="entry name" value="TolB, C-terminal domain"/>
    <property type="match status" value="1"/>
</dbReference>
<sequence length="304" mass="31776">MHRRALLAGAAGVAAGLAIPGGAAYAGTVFPEIIDLPAGFQPEGITAGRGPTFYVGSLDTGAIYRGSVLTGRGGTFVPGRTGGAALGLEFDTHQRLWAAGAGTGGATVYSASGKTLAQYSFGGTFVNDVVVTPKAAYFTDSYQPVLYVVPLDRSGRLPGQSAVRTVQLPGELGDAAGFNNGIEATPDGRLIIVQMLADRLFSFDPARGTAQRIDLGGASVLQGDGLLRRGQHLYVVRNFFNVIAKFRLRPDLAEAVLVDEITHPKFDIPATVAGFGSRLYAVNARFNVATPTPETTYTVVRVDA</sequence>
<keyword evidence="1" id="KW-0732">Signal</keyword>
<organism evidence="2 3">
    <name type="scientific">Dactylosporangium fulvum</name>
    <dbReference type="NCBI Taxonomy" id="53359"/>
    <lineage>
        <taxon>Bacteria</taxon>
        <taxon>Bacillati</taxon>
        <taxon>Actinomycetota</taxon>
        <taxon>Actinomycetes</taxon>
        <taxon>Micromonosporales</taxon>
        <taxon>Micromonosporaceae</taxon>
        <taxon>Dactylosporangium</taxon>
    </lineage>
</organism>
<name>A0ABY5W2Y9_9ACTN</name>
<dbReference type="InterPro" id="IPR011042">
    <property type="entry name" value="6-blade_b-propeller_TolB-like"/>
</dbReference>
<evidence type="ECO:0000313" key="2">
    <source>
        <dbReference type="EMBL" id="UWP84428.1"/>
    </source>
</evidence>
<dbReference type="RefSeq" id="WP_259862276.1">
    <property type="nucleotide sequence ID" value="NZ_BAAAST010000005.1"/>
</dbReference>
<keyword evidence="3" id="KW-1185">Reference proteome</keyword>
<dbReference type="InterPro" id="IPR006311">
    <property type="entry name" value="TAT_signal"/>
</dbReference>